<evidence type="ECO:0000313" key="1">
    <source>
        <dbReference type="EMBL" id="KAF1027076.1"/>
    </source>
</evidence>
<reference evidence="2" key="1">
    <citation type="journal article" date="2020" name="MBio">
        <title>Horizontal gene transfer to a defensive symbiont with a reduced genome amongst a multipartite beetle microbiome.</title>
        <authorList>
            <person name="Waterworth S.C."/>
            <person name="Florez L.V."/>
            <person name="Rees E.R."/>
            <person name="Hertweck C."/>
            <person name="Kaltenpoth M."/>
            <person name="Kwan J.C."/>
        </authorList>
    </citation>
    <scope>NUCLEOTIDE SEQUENCE [LARGE SCALE GENOMIC DNA]</scope>
</reference>
<accession>A0A833PEA0</accession>
<dbReference type="Proteomes" id="UP000490535">
    <property type="component" value="Unassembled WGS sequence"/>
</dbReference>
<evidence type="ECO:0000313" key="2">
    <source>
        <dbReference type="Proteomes" id="UP000490535"/>
    </source>
</evidence>
<gene>
    <name evidence="1" type="ORF">GAK29_00882</name>
</gene>
<sequence length="130" mass="14304">MAINWQEKVLSPNVAVFGQPILYAPVKDRYQVKHPLSGIFDEAYIDIQIVDGLHVTSVSPCIGITLSDLPVTPRQKDQILVFALAFGAPKIDTWYIVKNVEMDGHGGCKLLLNIAPKPCDITSENGTQDQ</sequence>
<comment type="caution">
    <text evidence="1">The sequence shown here is derived from an EMBL/GenBank/DDBJ whole genome shotgun (WGS) entry which is preliminary data.</text>
</comment>
<name>A0A833PEA0_ACIBZ</name>
<organism evidence="1 2">
    <name type="scientific">Acinetobacter bereziniae</name>
    <name type="common">Acinetobacter genomosp. 10</name>
    <dbReference type="NCBI Taxonomy" id="106648"/>
    <lineage>
        <taxon>Bacteria</taxon>
        <taxon>Pseudomonadati</taxon>
        <taxon>Pseudomonadota</taxon>
        <taxon>Gammaproteobacteria</taxon>
        <taxon>Moraxellales</taxon>
        <taxon>Moraxellaceae</taxon>
        <taxon>Acinetobacter</taxon>
    </lineage>
</organism>
<dbReference type="Gene3D" id="2.40.10.180">
    <property type="entry name" value="Phage tail proteins"/>
    <property type="match status" value="1"/>
</dbReference>
<dbReference type="InterPro" id="IPR008018">
    <property type="entry name" value="Phage_tail_attach_FII"/>
</dbReference>
<dbReference type="EMBL" id="WNDP01000014">
    <property type="protein sequence ID" value="KAF1027076.1"/>
    <property type="molecule type" value="Genomic_DNA"/>
</dbReference>
<dbReference type="GO" id="GO:0019068">
    <property type="term" value="P:virion assembly"/>
    <property type="evidence" value="ECO:0007669"/>
    <property type="project" value="InterPro"/>
</dbReference>
<dbReference type="Pfam" id="PF05354">
    <property type="entry name" value="Phage_attach"/>
    <property type="match status" value="1"/>
</dbReference>
<dbReference type="InterPro" id="IPR053734">
    <property type="entry name" value="Phage_Head-Tail_Connect_sf"/>
</dbReference>
<proteinExistence type="predicted"/>
<protein>
    <submittedName>
        <fullName evidence="1">Uncharacterized protein</fullName>
    </submittedName>
</protein>
<dbReference type="AlphaFoldDB" id="A0A833PEA0"/>